<gene>
    <name evidence="2" type="ORF">FSAL1345_LOCUS15</name>
</gene>
<accession>A0A7S3MRD6</accession>
<feature type="region of interest" description="Disordered" evidence="1">
    <location>
        <begin position="357"/>
        <end position="383"/>
    </location>
</feature>
<proteinExistence type="predicted"/>
<organism evidence="2">
    <name type="scientific">Fabrea salina</name>
    <dbReference type="NCBI Taxonomy" id="342563"/>
    <lineage>
        <taxon>Eukaryota</taxon>
        <taxon>Sar</taxon>
        <taxon>Alveolata</taxon>
        <taxon>Ciliophora</taxon>
        <taxon>Postciliodesmatophora</taxon>
        <taxon>Heterotrichea</taxon>
        <taxon>Heterotrichida</taxon>
        <taxon>Fabreidae</taxon>
        <taxon>Fabrea</taxon>
    </lineage>
</organism>
<feature type="compositionally biased region" description="Basic residues" evidence="1">
    <location>
        <begin position="409"/>
        <end position="424"/>
    </location>
</feature>
<evidence type="ECO:0000256" key="1">
    <source>
        <dbReference type="SAM" id="MobiDB-lite"/>
    </source>
</evidence>
<feature type="compositionally biased region" description="Polar residues" evidence="1">
    <location>
        <begin position="367"/>
        <end position="383"/>
    </location>
</feature>
<name>A0A7S3MRD6_9CILI</name>
<sequence>MNCQTRLDEVQDVICDALRLRCFWGQFRKLLSEVTSETNGIDIQWVFQVLDSFEFWGNLRHLANGFDTVTNIRMIKAGLYLYSRKKVTLELLKKVYFSFVLLDTESQKNGVNQNSKLLSRAFILCNRFMPVKLIELWLEKHKTILRHETKIAPDEYFFLAANTSDRNKLIEENIPKPKLENKKDERTGTFEIDQVVLSSPDIDKKLEKITSLNIVAQNVIFDTDEKIPHSSAEVSKLEKSPDNKVNRLKRHMQNPELFKQIKKNLQESRYFIKKAKNEKFSYLSYKSRPQTSCTNFKASRPVSAISPSQTIRSPKPQNLRIQSPSFQLFNNLPVSSKSNTKLLKNCLVRPSSGAVKTERTRPCTAKSRPQTATSHVSTGNTLGIKNEPFHVMTLRESVVVSQIETKTPTKQRTRKTSIKPRWRY</sequence>
<dbReference type="EMBL" id="HBIF01000015">
    <property type="protein sequence ID" value="CAE0316691.1"/>
    <property type="molecule type" value="Transcribed_RNA"/>
</dbReference>
<protein>
    <submittedName>
        <fullName evidence="2">Uncharacterized protein</fullName>
    </submittedName>
</protein>
<reference evidence="2" key="1">
    <citation type="submission" date="2021-01" db="EMBL/GenBank/DDBJ databases">
        <authorList>
            <person name="Corre E."/>
            <person name="Pelletier E."/>
            <person name="Niang G."/>
            <person name="Scheremetjew M."/>
            <person name="Finn R."/>
            <person name="Kale V."/>
            <person name="Holt S."/>
            <person name="Cochrane G."/>
            <person name="Meng A."/>
            <person name="Brown T."/>
            <person name="Cohen L."/>
        </authorList>
    </citation>
    <scope>NUCLEOTIDE SEQUENCE</scope>
</reference>
<feature type="region of interest" description="Disordered" evidence="1">
    <location>
        <begin position="405"/>
        <end position="424"/>
    </location>
</feature>
<evidence type="ECO:0000313" key="2">
    <source>
        <dbReference type="EMBL" id="CAE0316691.1"/>
    </source>
</evidence>
<dbReference type="AlphaFoldDB" id="A0A7S3MRD6"/>